<name>A0A1B8Z992_9FLAO</name>
<evidence type="ECO:0000313" key="2">
    <source>
        <dbReference type="Proteomes" id="UP000092651"/>
    </source>
</evidence>
<dbReference type="Proteomes" id="UP000092651">
    <property type="component" value="Unassembled WGS sequence"/>
</dbReference>
<reference evidence="1 2" key="1">
    <citation type="submission" date="2016-07" db="EMBL/GenBank/DDBJ databases">
        <authorList>
            <person name="Jeong J.-J."/>
            <person name="Kim D.W."/>
            <person name="Sang M.K."/>
            <person name="Choi I.-G."/>
            <person name="Kim K.D."/>
        </authorList>
    </citation>
    <scope>NUCLEOTIDE SEQUENCE [LARGE SCALE GENOMIC DNA]</scope>
    <source>
        <strain evidence="1 2">UTM-3</strain>
    </source>
</reference>
<evidence type="ECO:0000313" key="1">
    <source>
        <dbReference type="EMBL" id="OCA68130.1"/>
    </source>
</evidence>
<gene>
    <name evidence="1" type="ORF">BBI01_20030</name>
</gene>
<accession>A0A1B8Z992</accession>
<dbReference type="Gene3D" id="3.40.1440.10">
    <property type="entry name" value="GIY-YIG endonuclease"/>
    <property type="match status" value="1"/>
</dbReference>
<dbReference type="CDD" id="cd10451">
    <property type="entry name" value="GIY-YIG_LuxR_like"/>
    <property type="match status" value="1"/>
</dbReference>
<comment type="caution">
    <text evidence="1">The sequence shown here is derived from an EMBL/GenBank/DDBJ whole genome shotgun (WGS) entry which is preliminary data.</text>
</comment>
<protein>
    <submittedName>
        <fullName evidence="1">LuxR family transcriptional regulator</fullName>
    </submittedName>
</protein>
<keyword evidence="2" id="KW-1185">Reference proteome</keyword>
<dbReference type="OrthoDB" id="9134286at2"/>
<sequence>MKNALKQQLREKAKNHKTTMGVLSVKNNFNGKQYIQGSLNLEALINKMKFLLNGDSFSNSELQKDWNEYGNEGFSFEFITIIPNQDNPYVNYRKEIIKAEQAALLESDRELYRHE</sequence>
<dbReference type="RefSeq" id="WP_065396598.1">
    <property type="nucleotide sequence ID" value="NZ_MAYH01000050.1"/>
</dbReference>
<proteinExistence type="predicted"/>
<dbReference type="InterPro" id="IPR035901">
    <property type="entry name" value="GIY-YIG_endonuc_sf"/>
</dbReference>
<dbReference type="EMBL" id="MAYH01000050">
    <property type="protein sequence ID" value="OCA68130.1"/>
    <property type="molecule type" value="Genomic_DNA"/>
</dbReference>
<organism evidence="1 2">
    <name type="scientific">Chryseobacterium artocarpi</name>
    <dbReference type="NCBI Taxonomy" id="1414727"/>
    <lineage>
        <taxon>Bacteria</taxon>
        <taxon>Pseudomonadati</taxon>
        <taxon>Bacteroidota</taxon>
        <taxon>Flavobacteriia</taxon>
        <taxon>Flavobacteriales</taxon>
        <taxon>Weeksellaceae</taxon>
        <taxon>Chryseobacterium group</taxon>
        <taxon>Chryseobacterium</taxon>
    </lineage>
</organism>
<dbReference type="AlphaFoldDB" id="A0A1B8Z992"/>